<dbReference type="Gene3D" id="3.30.160.60">
    <property type="entry name" value="Classic Zinc Finger"/>
    <property type="match status" value="1"/>
</dbReference>
<dbReference type="PROSITE" id="PS50157">
    <property type="entry name" value="ZINC_FINGER_C2H2_2"/>
    <property type="match status" value="2"/>
</dbReference>
<dbReference type="OrthoDB" id="2143914at2759"/>
<keyword evidence="5" id="KW-0862">Zinc</keyword>
<organism evidence="11 12">
    <name type="scientific">Absidia repens</name>
    <dbReference type="NCBI Taxonomy" id="90262"/>
    <lineage>
        <taxon>Eukaryota</taxon>
        <taxon>Fungi</taxon>
        <taxon>Fungi incertae sedis</taxon>
        <taxon>Mucoromycota</taxon>
        <taxon>Mucoromycotina</taxon>
        <taxon>Mucoromycetes</taxon>
        <taxon>Mucorales</taxon>
        <taxon>Cunninghamellaceae</taxon>
        <taxon>Absidia</taxon>
    </lineage>
</organism>
<keyword evidence="1" id="KW-0805">Transcription regulation</keyword>
<feature type="domain" description="C2H2-type" evidence="8">
    <location>
        <begin position="569"/>
        <end position="594"/>
    </location>
</feature>
<dbReference type="GO" id="GO:0042796">
    <property type="term" value="P:snRNA transcription by RNA polymerase III"/>
    <property type="evidence" value="ECO:0007669"/>
    <property type="project" value="TreeGrafter"/>
</dbReference>
<evidence type="ECO:0000259" key="9">
    <source>
        <dbReference type="PROSITE" id="PS51293"/>
    </source>
</evidence>
<dbReference type="InterPro" id="IPR051575">
    <property type="entry name" value="Myb-like_DNA-bd"/>
</dbReference>
<proteinExistence type="predicted"/>
<feature type="region of interest" description="Disordered" evidence="6">
    <location>
        <begin position="798"/>
        <end position="837"/>
    </location>
</feature>
<evidence type="ECO:0000256" key="6">
    <source>
        <dbReference type="SAM" id="MobiDB-lite"/>
    </source>
</evidence>
<feature type="domain" description="HTH myb-type" evidence="10">
    <location>
        <begin position="191"/>
        <end position="235"/>
    </location>
</feature>
<dbReference type="STRING" id="90262.A0A1X2INQ3"/>
<dbReference type="EMBL" id="MCGE01000007">
    <property type="protein sequence ID" value="ORZ19635.1"/>
    <property type="molecule type" value="Genomic_DNA"/>
</dbReference>
<comment type="caution">
    <text evidence="11">The sequence shown here is derived from an EMBL/GenBank/DDBJ whole genome shotgun (WGS) entry which is preliminary data.</text>
</comment>
<feature type="domain" description="Myb-like" evidence="7">
    <location>
        <begin position="240"/>
        <end position="290"/>
    </location>
</feature>
<dbReference type="InterPro" id="IPR009057">
    <property type="entry name" value="Homeodomain-like_sf"/>
</dbReference>
<dbReference type="InterPro" id="IPR001005">
    <property type="entry name" value="SANT/Myb"/>
</dbReference>
<dbReference type="Gene3D" id="1.10.10.60">
    <property type="entry name" value="Homeodomain-like"/>
    <property type="match status" value="3"/>
</dbReference>
<feature type="region of interest" description="Disordered" evidence="6">
    <location>
        <begin position="459"/>
        <end position="501"/>
    </location>
</feature>
<feature type="compositionally biased region" description="Low complexity" evidence="6">
    <location>
        <begin position="398"/>
        <end position="408"/>
    </location>
</feature>
<dbReference type="Pfam" id="PF13921">
    <property type="entry name" value="Myb_DNA-bind_6"/>
    <property type="match status" value="1"/>
</dbReference>
<feature type="compositionally biased region" description="Low complexity" evidence="6">
    <location>
        <begin position="83"/>
        <end position="98"/>
    </location>
</feature>
<evidence type="ECO:0000256" key="5">
    <source>
        <dbReference type="PROSITE-ProRule" id="PRU00042"/>
    </source>
</evidence>
<feature type="compositionally biased region" description="Low complexity" evidence="6">
    <location>
        <begin position="663"/>
        <end position="693"/>
    </location>
</feature>
<gene>
    <name evidence="11" type="ORF">BCR42DRAFT_410159</name>
</gene>
<evidence type="ECO:0000313" key="12">
    <source>
        <dbReference type="Proteomes" id="UP000193560"/>
    </source>
</evidence>
<evidence type="ECO:0008006" key="13">
    <source>
        <dbReference type="Google" id="ProtNLM"/>
    </source>
</evidence>
<accession>A0A1X2INQ3</accession>
<keyword evidence="3" id="KW-0804">Transcription</keyword>
<dbReference type="GO" id="GO:0042795">
    <property type="term" value="P:snRNA transcription by RNA polymerase II"/>
    <property type="evidence" value="ECO:0007669"/>
    <property type="project" value="TreeGrafter"/>
</dbReference>
<dbReference type="GO" id="GO:0019185">
    <property type="term" value="C:snRNA-activating protein complex"/>
    <property type="evidence" value="ECO:0007669"/>
    <property type="project" value="TreeGrafter"/>
</dbReference>
<dbReference type="Pfam" id="PF00249">
    <property type="entry name" value="Myb_DNA-binding"/>
    <property type="match status" value="1"/>
</dbReference>
<feature type="region of interest" description="Disordered" evidence="6">
    <location>
        <begin position="375"/>
        <end position="415"/>
    </location>
</feature>
<dbReference type="SMART" id="SM00717">
    <property type="entry name" value="SANT"/>
    <property type="match status" value="3"/>
</dbReference>
<keyword evidence="2" id="KW-0238">DNA-binding</keyword>
<dbReference type="CDD" id="cd00167">
    <property type="entry name" value="SANT"/>
    <property type="match status" value="3"/>
</dbReference>
<evidence type="ECO:0000259" key="10">
    <source>
        <dbReference type="PROSITE" id="PS51294"/>
    </source>
</evidence>
<evidence type="ECO:0000256" key="3">
    <source>
        <dbReference type="ARBA" id="ARBA00023163"/>
    </source>
</evidence>
<feature type="compositionally biased region" description="Polar residues" evidence="6">
    <location>
        <begin position="380"/>
        <end position="390"/>
    </location>
</feature>
<evidence type="ECO:0000256" key="4">
    <source>
        <dbReference type="ARBA" id="ARBA00023242"/>
    </source>
</evidence>
<evidence type="ECO:0000313" key="11">
    <source>
        <dbReference type="EMBL" id="ORZ19635.1"/>
    </source>
</evidence>
<dbReference type="PROSITE" id="PS50090">
    <property type="entry name" value="MYB_LIKE"/>
    <property type="match status" value="3"/>
</dbReference>
<feature type="region of interest" description="Disordered" evidence="6">
    <location>
        <begin position="158"/>
        <end position="190"/>
    </location>
</feature>
<feature type="domain" description="Myb-like" evidence="7">
    <location>
        <begin position="186"/>
        <end position="239"/>
    </location>
</feature>
<name>A0A1X2INQ3_9FUNG</name>
<feature type="compositionally biased region" description="Low complexity" evidence="6">
    <location>
        <begin position="10"/>
        <end position="29"/>
    </location>
</feature>
<dbReference type="GO" id="GO:0000978">
    <property type="term" value="F:RNA polymerase II cis-regulatory region sequence-specific DNA binding"/>
    <property type="evidence" value="ECO:0007669"/>
    <property type="project" value="TreeGrafter"/>
</dbReference>
<feature type="domain" description="Myb-like" evidence="7">
    <location>
        <begin position="291"/>
        <end position="341"/>
    </location>
</feature>
<feature type="domain" description="HTH myb-type" evidence="10">
    <location>
        <begin position="296"/>
        <end position="345"/>
    </location>
</feature>
<dbReference type="Proteomes" id="UP000193560">
    <property type="component" value="Unassembled WGS sequence"/>
</dbReference>
<dbReference type="PROSITE" id="PS51294">
    <property type="entry name" value="HTH_MYB"/>
    <property type="match status" value="3"/>
</dbReference>
<feature type="compositionally biased region" description="Low complexity" evidence="6">
    <location>
        <begin position="162"/>
        <end position="173"/>
    </location>
</feature>
<feature type="domain" description="C2H2-type" evidence="8">
    <location>
        <begin position="604"/>
        <end position="635"/>
    </location>
</feature>
<evidence type="ECO:0000256" key="1">
    <source>
        <dbReference type="ARBA" id="ARBA00023015"/>
    </source>
</evidence>
<keyword evidence="12" id="KW-1185">Reference proteome</keyword>
<keyword evidence="5" id="KW-0863">Zinc-finger</keyword>
<dbReference type="SUPFAM" id="SSF46689">
    <property type="entry name" value="Homeodomain-like"/>
    <property type="match status" value="2"/>
</dbReference>
<dbReference type="SMART" id="SM00355">
    <property type="entry name" value="ZnF_C2H2"/>
    <property type="match status" value="3"/>
</dbReference>
<feature type="domain" description="SANT" evidence="9">
    <location>
        <begin position="243"/>
        <end position="291"/>
    </location>
</feature>
<dbReference type="InterPro" id="IPR017930">
    <property type="entry name" value="Myb_dom"/>
</dbReference>
<dbReference type="PROSITE" id="PS51293">
    <property type="entry name" value="SANT"/>
    <property type="match status" value="1"/>
</dbReference>
<evidence type="ECO:0000259" key="8">
    <source>
        <dbReference type="PROSITE" id="PS50157"/>
    </source>
</evidence>
<reference evidence="11 12" key="1">
    <citation type="submission" date="2016-07" db="EMBL/GenBank/DDBJ databases">
        <title>Pervasive Adenine N6-methylation of Active Genes in Fungi.</title>
        <authorList>
            <consortium name="DOE Joint Genome Institute"/>
            <person name="Mondo S.J."/>
            <person name="Dannebaum R.O."/>
            <person name="Kuo R.C."/>
            <person name="Labutti K."/>
            <person name="Haridas S."/>
            <person name="Kuo A."/>
            <person name="Salamov A."/>
            <person name="Ahrendt S.R."/>
            <person name="Lipzen A."/>
            <person name="Sullivan W."/>
            <person name="Andreopoulos W.B."/>
            <person name="Clum A."/>
            <person name="Lindquist E."/>
            <person name="Daum C."/>
            <person name="Ramamoorthy G.K."/>
            <person name="Gryganskyi A."/>
            <person name="Culley D."/>
            <person name="Magnuson J.K."/>
            <person name="James T.Y."/>
            <person name="O'Malley M.A."/>
            <person name="Stajich J.E."/>
            <person name="Spatafora J.W."/>
            <person name="Visel A."/>
            <person name="Grigoriev I.V."/>
        </authorList>
    </citation>
    <scope>NUCLEOTIDE SEQUENCE [LARGE SCALE GENOMIC DNA]</scope>
    <source>
        <strain evidence="11 12">NRRL 1336</strain>
    </source>
</reference>
<dbReference type="AlphaFoldDB" id="A0A1X2INQ3"/>
<dbReference type="GO" id="GO:0008270">
    <property type="term" value="F:zinc ion binding"/>
    <property type="evidence" value="ECO:0007669"/>
    <property type="project" value="UniProtKB-KW"/>
</dbReference>
<protein>
    <recommendedName>
        <fullName evidence="13">Homeodomain-like protein</fullName>
    </recommendedName>
</protein>
<keyword evidence="4" id="KW-0539">Nucleus</keyword>
<feature type="compositionally biased region" description="Low complexity" evidence="6">
    <location>
        <begin position="798"/>
        <end position="832"/>
    </location>
</feature>
<evidence type="ECO:0000259" key="7">
    <source>
        <dbReference type="PROSITE" id="PS50090"/>
    </source>
</evidence>
<sequence>MFEHLYGYGQPQQQPQQQQQTDQAKQLQPYDDCSYDYDNSLNDVPSTSTLPALAFLSQHSGLSSQLHLQEPQHFNGFSHDTTTDSNNDTTTNSTNRRSSSMDDHTSAFSQFNTFQPLDHHDITDATFSIPQLYHHPVDISNIVHSPVVAVPDLPMTLPPLHSSTAPQQSSTTSNNLPASKKQRLARGFRERASWTPEEDNLLRLAVQLYGDKTEKWAKIAACVQGRTNKNCRKRWFHSLDPSLRKGAWTDEEDRLLREGVKKFPNQWSKIADMLEGRTDDQCAKRWRESLDPSIDRSDWTADEDARLTTKFEEFGSQWQKIAQFFDGRPGLHCRNRWRKLQRIAQIKKEKERTSLYLPSSSGANTTTATTATTTTTTNTINDGTSCYTTSKKAKRKGSSLSGHTGTTSFINMGPNESITTRFHHHQQSTVPSSSSITASSSINTNNINAAPTASISALISSTSSPSSSPSLSSPSSSSSSSSSLSSSSPSPSSGAPSTTGSILSANSNSSLYLLLQPQTFHTTTRPLNTALSLPSPSIISNTTTTFNAMNDRRQQDYEAPEPLGHLNPYGCDVFGCFESFSQSNGLFYHMKNVHPDLTNVAKPYRCAVANCSKKYKNINGLQYHLRDAKGISSHTLVSTSSPSHLKTGNKINHGEMILPTLFNSNSNNNSNSNSSNNNNNNNSNNSNNNNNNSFMEKDMGSSLTRADSESIAPAPGPQLHSLSLDNINSNSNSNTEIVHDRPFSCPMIGCKDSFGTIIDLRLHQDHTHGNPFQIAAISALTNPLVESCLLSPAATSTTTTQSLAAPTMTASSTLTTLSPQEQQQQQQPQQQQSFRIRREKWIMESV</sequence>
<dbReference type="PROSITE" id="PS00028">
    <property type="entry name" value="ZINC_FINGER_C2H2_1"/>
    <property type="match status" value="2"/>
</dbReference>
<dbReference type="GO" id="GO:0001006">
    <property type="term" value="F:RNA polymerase III type 3 promoter sequence-specific DNA binding"/>
    <property type="evidence" value="ECO:0007669"/>
    <property type="project" value="TreeGrafter"/>
</dbReference>
<feature type="region of interest" description="Disordered" evidence="6">
    <location>
        <begin position="660"/>
        <end position="727"/>
    </location>
</feature>
<feature type="region of interest" description="Disordered" evidence="6">
    <location>
        <begin position="1"/>
        <end position="41"/>
    </location>
</feature>
<dbReference type="InterPro" id="IPR013087">
    <property type="entry name" value="Znf_C2H2_type"/>
</dbReference>
<dbReference type="InterPro" id="IPR017884">
    <property type="entry name" value="SANT_dom"/>
</dbReference>
<evidence type="ECO:0000256" key="2">
    <source>
        <dbReference type="ARBA" id="ARBA00023125"/>
    </source>
</evidence>
<feature type="region of interest" description="Disordered" evidence="6">
    <location>
        <begin position="73"/>
        <end position="104"/>
    </location>
</feature>
<dbReference type="PANTHER" id="PTHR46621">
    <property type="entry name" value="SNRNA-ACTIVATING PROTEIN COMPLEX SUBUNIT 4"/>
    <property type="match status" value="1"/>
</dbReference>
<feature type="domain" description="HTH myb-type" evidence="10">
    <location>
        <begin position="240"/>
        <end position="294"/>
    </location>
</feature>
<dbReference type="PANTHER" id="PTHR46621:SF1">
    <property type="entry name" value="SNRNA-ACTIVATING PROTEIN COMPLEX SUBUNIT 4"/>
    <property type="match status" value="1"/>
</dbReference>
<keyword evidence="5" id="KW-0479">Metal-binding</keyword>